<feature type="domain" description="4Fe-4S ferredoxin-type" evidence="11">
    <location>
        <begin position="531"/>
        <end position="562"/>
    </location>
</feature>
<keyword evidence="4" id="KW-0479">Metal-binding</keyword>
<dbReference type="STRING" id="419481.SAMN05216233_11523"/>
<dbReference type="FunFam" id="1.10.45.10:FF:000001">
    <property type="entry name" value="D-lactate dehydrogenase mitochondrial"/>
    <property type="match status" value="1"/>
</dbReference>
<evidence type="ECO:0000256" key="10">
    <source>
        <dbReference type="ARBA" id="ARBA00038897"/>
    </source>
</evidence>
<dbReference type="InterPro" id="IPR036318">
    <property type="entry name" value="FAD-bd_PCMH-like_sf"/>
</dbReference>
<dbReference type="InterPro" id="IPR016166">
    <property type="entry name" value="FAD-bd_PCMH"/>
</dbReference>
<dbReference type="AlphaFoldDB" id="A0A1G5HQT6"/>
<dbReference type="FunFam" id="3.30.70.2740:FF:000006">
    <property type="entry name" value="NAD-independent D-lactate dehydrogenase"/>
    <property type="match status" value="1"/>
</dbReference>
<dbReference type="Pfam" id="PF13183">
    <property type="entry name" value="Fer4_8"/>
    <property type="match status" value="1"/>
</dbReference>
<dbReference type="PROSITE" id="PS00198">
    <property type="entry name" value="4FE4S_FER_1"/>
    <property type="match status" value="1"/>
</dbReference>
<dbReference type="Pfam" id="PF02754">
    <property type="entry name" value="CCG"/>
    <property type="match status" value="1"/>
</dbReference>
<evidence type="ECO:0000313" key="14">
    <source>
        <dbReference type="Proteomes" id="UP000198870"/>
    </source>
</evidence>
<dbReference type="Gene3D" id="3.30.70.2190">
    <property type="match status" value="1"/>
</dbReference>
<evidence type="ECO:0000259" key="11">
    <source>
        <dbReference type="PROSITE" id="PS51379"/>
    </source>
</evidence>
<dbReference type="Gene3D" id="3.30.70.2740">
    <property type="match status" value="1"/>
</dbReference>
<dbReference type="GO" id="GO:1903457">
    <property type="term" value="P:lactate catabolic process"/>
    <property type="evidence" value="ECO:0007669"/>
    <property type="project" value="TreeGrafter"/>
</dbReference>
<name>A0A1G5HQT6_9BACT</name>
<evidence type="ECO:0000256" key="7">
    <source>
        <dbReference type="ARBA" id="ARBA00023002"/>
    </source>
</evidence>
<dbReference type="Proteomes" id="UP000198870">
    <property type="component" value="Unassembled WGS sequence"/>
</dbReference>
<dbReference type="PANTHER" id="PTHR11748:SF111">
    <property type="entry name" value="D-LACTATE DEHYDROGENASE, MITOCHONDRIAL-RELATED"/>
    <property type="match status" value="1"/>
</dbReference>
<dbReference type="Gene3D" id="3.30.43.10">
    <property type="entry name" value="Uridine Diphospho-n-acetylenolpyruvylglucosamine Reductase, domain 2"/>
    <property type="match status" value="1"/>
</dbReference>
<dbReference type="PROSITE" id="PS51387">
    <property type="entry name" value="FAD_PCMH"/>
    <property type="match status" value="1"/>
</dbReference>
<dbReference type="GO" id="GO:0004458">
    <property type="term" value="F:D-lactate dehydrogenase (cytochrome) activity"/>
    <property type="evidence" value="ECO:0007669"/>
    <property type="project" value="UniProtKB-EC"/>
</dbReference>
<dbReference type="InterPro" id="IPR009051">
    <property type="entry name" value="Helical_ferredxn"/>
</dbReference>
<dbReference type="InterPro" id="IPR004017">
    <property type="entry name" value="Cys_rich_dom"/>
</dbReference>
<dbReference type="RefSeq" id="WP_092212686.1">
    <property type="nucleotide sequence ID" value="NZ_FMUX01000015.1"/>
</dbReference>
<keyword evidence="3" id="KW-0285">Flavoprotein</keyword>
<evidence type="ECO:0000256" key="4">
    <source>
        <dbReference type="ARBA" id="ARBA00022723"/>
    </source>
</evidence>
<keyword evidence="9" id="KW-0411">Iron-sulfur</keyword>
<keyword evidence="7" id="KW-0560">Oxidoreductase</keyword>
<evidence type="ECO:0000256" key="5">
    <source>
        <dbReference type="ARBA" id="ARBA00022827"/>
    </source>
</evidence>
<evidence type="ECO:0000256" key="3">
    <source>
        <dbReference type="ARBA" id="ARBA00022630"/>
    </source>
</evidence>
<dbReference type="GO" id="GO:0051536">
    <property type="term" value="F:iron-sulfur cluster binding"/>
    <property type="evidence" value="ECO:0007669"/>
    <property type="project" value="UniProtKB-KW"/>
</dbReference>
<dbReference type="GO" id="GO:0046872">
    <property type="term" value="F:metal ion binding"/>
    <property type="evidence" value="ECO:0007669"/>
    <property type="project" value="UniProtKB-KW"/>
</dbReference>
<dbReference type="GO" id="GO:0071949">
    <property type="term" value="F:FAD binding"/>
    <property type="evidence" value="ECO:0007669"/>
    <property type="project" value="InterPro"/>
</dbReference>
<proteinExistence type="inferred from homology"/>
<evidence type="ECO:0000259" key="12">
    <source>
        <dbReference type="PROSITE" id="PS51387"/>
    </source>
</evidence>
<evidence type="ECO:0000256" key="2">
    <source>
        <dbReference type="ARBA" id="ARBA00008000"/>
    </source>
</evidence>
<dbReference type="InterPro" id="IPR016169">
    <property type="entry name" value="FAD-bd_PCMH_sub2"/>
</dbReference>
<evidence type="ECO:0000313" key="13">
    <source>
        <dbReference type="EMBL" id="SCY65398.1"/>
    </source>
</evidence>
<dbReference type="InterPro" id="IPR006094">
    <property type="entry name" value="Oxid_FAD_bind_N"/>
</dbReference>
<gene>
    <name evidence="13" type="ORF">SAMN05216233_11523</name>
</gene>
<dbReference type="EMBL" id="FMUX01000015">
    <property type="protein sequence ID" value="SCY65398.1"/>
    <property type="molecule type" value="Genomic_DNA"/>
</dbReference>
<dbReference type="SUPFAM" id="SSF46548">
    <property type="entry name" value="alpha-helical ferredoxin"/>
    <property type="match status" value="1"/>
</dbReference>
<dbReference type="InterPro" id="IPR016171">
    <property type="entry name" value="Vanillyl_alc_oxidase_C-sub2"/>
</dbReference>
<dbReference type="EC" id="1.1.2.4" evidence="10"/>
<dbReference type="OrthoDB" id="9811557at2"/>
<reference evidence="13 14" key="1">
    <citation type="submission" date="2016-10" db="EMBL/GenBank/DDBJ databases">
        <authorList>
            <person name="de Groot N.N."/>
        </authorList>
    </citation>
    <scope>NUCLEOTIDE SEQUENCE [LARGE SCALE GENOMIC DNA]</scope>
    <source>
        <strain evidence="13 14">AA1</strain>
    </source>
</reference>
<keyword evidence="6" id="KW-0809">Transit peptide</keyword>
<keyword evidence="8" id="KW-0408">Iron</keyword>
<comment type="similarity">
    <text evidence="2">Belongs to the FAD-binding oxidoreductase/transferase type 4 family.</text>
</comment>
<comment type="cofactor">
    <cofactor evidence="1">
        <name>FAD</name>
        <dbReference type="ChEBI" id="CHEBI:57692"/>
    </cofactor>
</comment>
<accession>A0A1G5HQT6</accession>
<protein>
    <recommendedName>
        <fullName evidence="10">D-lactate dehydrogenase (cytochrome)</fullName>
        <ecNumber evidence="10">1.1.2.4</ecNumber>
    </recommendedName>
</protein>
<organism evidence="13 14">
    <name type="scientific">Desulfoluna spongiiphila</name>
    <dbReference type="NCBI Taxonomy" id="419481"/>
    <lineage>
        <taxon>Bacteria</taxon>
        <taxon>Pseudomonadati</taxon>
        <taxon>Thermodesulfobacteriota</taxon>
        <taxon>Desulfobacteria</taxon>
        <taxon>Desulfobacterales</taxon>
        <taxon>Desulfolunaceae</taxon>
        <taxon>Desulfoluna</taxon>
    </lineage>
</organism>
<evidence type="ECO:0000256" key="8">
    <source>
        <dbReference type="ARBA" id="ARBA00023004"/>
    </source>
</evidence>
<dbReference type="InterPro" id="IPR016164">
    <property type="entry name" value="FAD-linked_Oxase-like_C"/>
</dbReference>
<dbReference type="PROSITE" id="PS51379">
    <property type="entry name" value="4FE4S_FER_2"/>
    <property type="match status" value="1"/>
</dbReference>
<evidence type="ECO:0000256" key="6">
    <source>
        <dbReference type="ARBA" id="ARBA00022946"/>
    </source>
</evidence>
<feature type="domain" description="FAD-binding PCMH-type" evidence="12">
    <location>
        <begin position="39"/>
        <end position="267"/>
    </location>
</feature>
<dbReference type="InterPro" id="IPR017900">
    <property type="entry name" value="4Fe4S_Fe_S_CS"/>
</dbReference>
<dbReference type="Pfam" id="PF01565">
    <property type="entry name" value="FAD_binding_4"/>
    <property type="match status" value="1"/>
</dbReference>
<sequence length="942" mass="103607">MLTKEYKAFLRSMKQVIPPERITTDPLYTLAYGTDASFYRMVPKIVITVEEEMEVVRILREAGARNVPVTFRAAGTSLSGQAVTDSILVRLGATWQGCAIFDNAGKVRLQPGVIGSWANSRLAQFGKKIGPDPASIDTAQIGGIVANNASGMCCGVSENSYKTIADIRAVFYDGTVLDTEDDASRSRFKEEHPEMLKGICDMRDAVKANPPLADRIRLKFKIKNTTGYSLNALVDFEDPFEIIKHLLVGSEGTLGFISSVTYHTVVEHPHKASALLLFPDIETACRATVVLKQQPVAAVELMDRAALRSVEDKEGMPEAIKGLAEGVTALLVETRAETRETLAAQVSAVTASLADLTQVVPTVFTPDPEEFTRLWAIRKGLFPAVGAVRETGTTVIIEDVAFPMDTLASATLELQALFEKYRYDEAIIFGHALEGNLHFVFTQAFEEQSEIDRYRDFMDEVATMVVRTYDGSLKAEHGTGRNMAPYVEMEWGKEAYGLMREIKNLFDPEGILNPGVILNGDPQAHIKNLKPMPAADEIVDKCIECGFCEPVCPSRNLTFTPRHRITAWREAKRLENDKGARKWKRAYHYPALETCAADGLCAQRCPVGINTGSFTKKQRAETTGKIGNRTASLLADHYGGTTRTVRAGLKGAHMVHKLAGDGIMEAVAMHAHRLSLNTLPMWNRALPDAARKMRKLNGKSLNPLKVVYFPSCISRSFGAALQMEDKRPLGDVTLSVLEKAGYDVIIPEGISTLCCGLPFASKGYTRQADKKAAELEKALMAASRDGEYPILADTSPCLYHMKETLSESLTLYEPVAFILEFLKKRLIFNRSDDRIAIHATCTTLKLGLEGKLKELAELCADRVVVPENINCCGFAGDRGFSVPELNEAALDGLKDQVAGCREGFSTSRTCEIGLSLHGGINYSSILYLVDRCTERIVQTREM</sequence>
<dbReference type="InterPro" id="IPR004113">
    <property type="entry name" value="FAD-bd_oxidored_4_C"/>
</dbReference>
<keyword evidence="5" id="KW-0274">FAD</keyword>
<dbReference type="SUPFAM" id="SSF55103">
    <property type="entry name" value="FAD-linked oxidases, C-terminal domain"/>
    <property type="match status" value="1"/>
</dbReference>
<evidence type="ECO:0000256" key="9">
    <source>
        <dbReference type="ARBA" id="ARBA00023014"/>
    </source>
</evidence>
<dbReference type="SUPFAM" id="SSF56176">
    <property type="entry name" value="FAD-binding/transporter-associated domain-like"/>
    <property type="match status" value="1"/>
</dbReference>
<dbReference type="InterPro" id="IPR017896">
    <property type="entry name" value="4Fe4S_Fe-S-bd"/>
</dbReference>
<dbReference type="Pfam" id="PF02913">
    <property type="entry name" value="FAD-oxidase_C"/>
    <property type="match status" value="1"/>
</dbReference>
<dbReference type="Gene3D" id="1.10.1060.10">
    <property type="entry name" value="Alpha-helical ferredoxin"/>
    <property type="match status" value="1"/>
</dbReference>
<dbReference type="Gene3D" id="1.10.45.10">
    <property type="entry name" value="Vanillyl-alcohol Oxidase, Chain A, domain 4"/>
    <property type="match status" value="1"/>
</dbReference>
<dbReference type="InterPro" id="IPR016167">
    <property type="entry name" value="FAD-bd_PCMH_sub1"/>
</dbReference>
<keyword evidence="14" id="KW-1185">Reference proteome</keyword>
<dbReference type="Gene3D" id="3.30.465.10">
    <property type="match status" value="1"/>
</dbReference>
<evidence type="ECO:0000256" key="1">
    <source>
        <dbReference type="ARBA" id="ARBA00001974"/>
    </source>
</evidence>
<dbReference type="GO" id="GO:0008720">
    <property type="term" value="F:D-lactate dehydrogenase (NAD+) activity"/>
    <property type="evidence" value="ECO:0007669"/>
    <property type="project" value="TreeGrafter"/>
</dbReference>
<dbReference type="PANTHER" id="PTHR11748">
    <property type="entry name" value="D-LACTATE DEHYDROGENASE"/>
    <property type="match status" value="1"/>
</dbReference>